<evidence type="ECO:0000313" key="1">
    <source>
        <dbReference type="EMBL" id="KAI4312566.1"/>
    </source>
</evidence>
<organism evidence="1 2">
    <name type="scientific">Melastoma candidum</name>
    <dbReference type="NCBI Taxonomy" id="119954"/>
    <lineage>
        <taxon>Eukaryota</taxon>
        <taxon>Viridiplantae</taxon>
        <taxon>Streptophyta</taxon>
        <taxon>Embryophyta</taxon>
        <taxon>Tracheophyta</taxon>
        <taxon>Spermatophyta</taxon>
        <taxon>Magnoliopsida</taxon>
        <taxon>eudicotyledons</taxon>
        <taxon>Gunneridae</taxon>
        <taxon>Pentapetalae</taxon>
        <taxon>rosids</taxon>
        <taxon>malvids</taxon>
        <taxon>Myrtales</taxon>
        <taxon>Melastomataceae</taxon>
        <taxon>Melastomatoideae</taxon>
        <taxon>Melastomateae</taxon>
        <taxon>Melastoma</taxon>
    </lineage>
</organism>
<keyword evidence="2" id="KW-1185">Reference proteome</keyword>
<dbReference type="Proteomes" id="UP001057402">
    <property type="component" value="Chromosome 11"/>
</dbReference>
<comment type="caution">
    <text evidence="1">The sequence shown here is derived from an EMBL/GenBank/DDBJ whole genome shotgun (WGS) entry which is preliminary data.</text>
</comment>
<proteinExistence type="predicted"/>
<sequence length="76" mass="8876">MHDLIREMGREIVSSKSPGKRSRLWDPELALNVIRQKQGTHQVLAINLQDSYELLSVDEFKGMSNLRRFNERHENG</sequence>
<protein>
    <submittedName>
        <fullName evidence="1">Uncharacterized protein</fullName>
    </submittedName>
</protein>
<evidence type="ECO:0000313" key="2">
    <source>
        <dbReference type="Proteomes" id="UP001057402"/>
    </source>
</evidence>
<reference evidence="2" key="1">
    <citation type="journal article" date="2023" name="Front. Plant Sci.">
        <title>Chromosomal-level genome assembly of Melastoma candidum provides insights into trichome evolution.</title>
        <authorList>
            <person name="Zhong Y."/>
            <person name="Wu W."/>
            <person name="Sun C."/>
            <person name="Zou P."/>
            <person name="Liu Y."/>
            <person name="Dai S."/>
            <person name="Zhou R."/>
        </authorList>
    </citation>
    <scope>NUCLEOTIDE SEQUENCE [LARGE SCALE GENOMIC DNA]</scope>
</reference>
<accession>A0ACB9LMJ2</accession>
<name>A0ACB9LMJ2_9MYRT</name>
<dbReference type="EMBL" id="CM042890">
    <property type="protein sequence ID" value="KAI4312566.1"/>
    <property type="molecule type" value="Genomic_DNA"/>
</dbReference>
<gene>
    <name evidence="1" type="ORF">MLD38_037371</name>
</gene>